<gene>
    <name evidence="12" type="ORF">C0Q70_02454</name>
</gene>
<dbReference type="PROSITE" id="PS50920">
    <property type="entry name" value="SOLCAR"/>
    <property type="match status" value="2"/>
</dbReference>
<dbReference type="Proteomes" id="UP000245119">
    <property type="component" value="Linkage Group LG2"/>
</dbReference>
<evidence type="ECO:0000256" key="9">
    <source>
        <dbReference type="ARBA" id="ARBA00023136"/>
    </source>
</evidence>
<keyword evidence="8" id="KW-0496">Mitochondrion</keyword>
<dbReference type="PANTHER" id="PTHR45928:SF1">
    <property type="entry name" value="RE38146P"/>
    <property type="match status" value="1"/>
</dbReference>
<feature type="repeat" description="Solcar" evidence="10">
    <location>
        <begin position="74"/>
        <end position="167"/>
    </location>
</feature>
<evidence type="ECO:0000256" key="6">
    <source>
        <dbReference type="ARBA" id="ARBA00022792"/>
    </source>
</evidence>
<protein>
    <recommendedName>
        <fullName evidence="14">Solute carrier family 25 member 35</fullName>
    </recommendedName>
</protein>
<evidence type="ECO:0008006" key="14">
    <source>
        <dbReference type="Google" id="ProtNLM"/>
    </source>
</evidence>
<feature type="repeat" description="Solcar" evidence="10">
    <location>
        <begin position="1"/>
        <end position="64"/>
    </location>
</feature>
<keyword evidence="9 10" id="KW-0472">Membrane</keyword>
<evidence type="ECO:0000313" key="12">
    <source>
        <dbReference type="EMBL" id="PVD35491.1"/>
    </source>
</evidence>
<dbReference type="OrthoDB" id="6703404at2759"/>
<keyword evidence="7" id="KW-1133">Transmembrane helix</keyword>
<dbReference type="EMBL" id="PZQS01000002">
    <property type="protein sequence ID" value="PVD35491.1"/>
    <property type="molecule type" value="Genomic_DNA"/>
</dbReference>
<reference evidence="12 13" key="1">
    <citation type="submission" date="2018-04" db="EMBL/GenBank/DDBJ databases">
        <title>The genome of golden apple snail Pomacea canaliculata provides insight into stress tolerance and invasive adaptation.</title>
        <authorList>
            <person name="Liu C."/>
            <person name="Liu B."/>
            <person name="Ren Y."/>
            <person name="Zhang Y."/>
            <person name="Wang H."/>
            <person name="Li S."/>
            <person name="Jiang F."/>
            <person name="Yin L."/>
            <person name="Zhang G."/>
            <person name="Qian W."/>
            <person name="Fan W."/>
        </authorList>
    </citation>
    <scope>NUCLEOTIDE SEQUENCE [LARGE SCALE GENOMIC DNA]</scope>
    <source>
        <strain evidence="12">SZHN2017</strain>
        <tissue evidence="12">Muscle</tissue>
    </source>
</reference>
<dbReference type="InterPro" id="IPR051508">
    <property type="entry name" value="Mito_Carrier_Antiporter"/>
</dbReference>
<comment type="caution">
    <text evidence="12">The sequence shown here is derived from an EMBL/GenBank/DDBJ whole genome shotgun (WGS) entry which is preliminary data.</text>
</comment>
<evidence type="ECO:0000256" key="11">
    <source>
        <dbReference type="RuleBase" id="RU000488"/>
    </source>
</evidence>
<dbReference type="GO" id="GO:0005743">
    <property type="term" value="C:mitochondrial inner membrane"/>
    <property type="evidence" value="ECO:0007669"/>
    <property type="project" value="UniProtKB-SubCell"/>
</dbReference>
<keyword evidence="5" id="KW-0677">Repeat</keyword>
<evidence type="ECO:0000256" key="7">
    <source>
        <dbReference type="ARBA" id="ARBA00022989"/>
    </source>
</evidence>
<evidence type="ECO:0000256" key="3">
    <source>
        <dbReference type="ARBA" id="ARBA00022448"/>
    </source>
</evidence>
<evidence type="ECO:0000256" key="5">
    <source>
        <dbReference type="ARBA" id="ARBA00022737"/>
    </source>
</evidence>
<evidence type="ECO:0000256" key="4">
    <source>
        <dbReference type="ARBA" id="ARBA00022692"/>
    </source>
</evidence>
<sequence>MQLQGELKAHGQYSVHYRNALHAFYTIARKDGITSLQRGLVPALFYQFTMNGIRLGTFQVLVNIGFTKNKKGEVSIPRSIVAGALAGCVGAAVGSPFYMVKTHLQAQANETIAVGHQHPHKSMSHGLYAIYSKHGITGLWKGVSGAIPRVTIGSAAQLSSFSTIKEEIVKTKTLRAESLFGLYKGFGACYFRLGPHTTLSLVFWDELRKLYSSVVSTASNKQTE</sequence>
<keyword evidence="6" id="KW-0999">Mitochondrion inner membrane</keyword>
<accession>A0A2T7PPZ0</accession>
<dbReference type="InterPro" id="IPR018108">
    <property type="entry name" value="MCP_transmembrane"/>
</dbReference>
<dbReference type="PANTHER" id="PTHR45928">
    <property type="entry name" value="RE38146P"/>
    <property type="match status" value="1"/>
</dbReference>
<name>A0A2T7PPZ0_POMCA</name>
<organism evidence="12 13">
    <name type="scientific">Pomacea canaliculata</name>
    <name type="common">Golden apple snail</name>
    <dbReference type="NCBI Taxonomy" id="400727"/>
    <lineage>
        <taxon>Eukaryota</taxon>
        <taxon>Metazoa</taxon>
        <taxon>Spiralia</taxon>
        <taxon>Lophotrochozoa</taxon>
        <taxon>Mollusca</taxon>
        <taxon>Gastropoda</taxon>
        <taxon>Caenogastropoda</taxon>
        <taxon>Architaenioglossa</taxon>
        <taxon>Ampullarioidea</taxon>
        <taxon>Ampullariidae</taxon>
        <taxon>Pomacea</taxon>
    </lineage>
</organism>
<keyword evidence="3 11" id="KW-0813">Transport</keyword>
<comment type="subcellular location">
    <subcellularLocation>
        <location evidence="1">Mitochondrion inner membrane</location>
        <topology evidence="1">Multi-pass membrane protein</topology>
    </subcellularLocation>
</comment>
<comment type="similarity">
    <text evidence="2 11">Belongs to the mitochondrial carrier (TC 2.A.29) family.</text>
</comment>
<dbReference type="Gene3D" id="1.50.40.10">
    <property type="entry name" value="Mitochondrial carrier domain"/>
    <property type="match status" value="1"/>
</dbReference>
<evidence type="ECO:0000313" key="13">
    <source>
        <dbReference type="Proteomes" id="UP000245119"/>
    </source>
</evidence>
<dbReference type="InterPro" id="IPR023395">
    <property type="entry name" value="MCP_dom_sf"/>
</dbReference>
<evidence type="ECO:0000256" key="2">
    <source>
        <dbReference type="ARBA" id="ARBA00006375"/>
    </source>
</evidence>
<dbReference type="AlphaFoldDB" id="A0A2T7PPZ0"/>
<keyword evidence="4 10" id="KW-0812">Transmembrane</keyword>
<dbReference type="SUPFAM" id="SSF103506">
    <property type="entry name" value="Mitochondrial carrier"/>
    <property type="match status" value="1"/>
</dbReference>
<evidence type="ECO:0000256" key="1">
    <source>
        <dbReference type="ARBA" id="ARBA00004448"/>
    </source>
</evidence>
<evidence type="ECO:0000256" key="10">
    <source>
        <dbReference type="PROSITE-ProRule" id="PRU00282"/>
    </source>
</evidence>
<dbReference type="Pfam" id="PF00153">
    <property type="entry name" value="Mito_carr"/>
    <property type="match status" value="2"/>
</dbReference>
<evidence type="ECO:0000256" key="8">
    <source>
        <dbReference type="ARBA" id="ARBA00023128"/>
    </source>
</evidence>
<keyword evidence="13" id="KW-1185">Reference proteome</keyword>
<proteinExistence type="inferred from homology"/>